<evidence type="ECO:0000259" key="1">
    <source>
        <dbReference type="Pfam" id="PF01408"/>
    </source>
</evidence>
<dbReference type="GO" id="GO:0006740">
    <property type="term" value="P:NADPH regeneration"/>
    <property type="evidence" value="ECO:0007669"/>
    <property type="project" value="TreeGrafter"/>
</dbReference>
<reference evidence="3 4" key="1">
    <citation type="submission" date="2016-11" db="EMBL/GenBank/DDBJ databases">
        <title>Draft Genome Assembly of Colletotrichum chlorophyti a pathogen of herbaceous plants.</title>
        <authorList>
            <person name="Gan P."/>
            <person name="Narusaka M."/>
            <person name="Tsushima A."/>
            <person name="Narusaka Y."/>
            <person name="Takano Y."/>
            <person name="Shirasu K."/>
        </authorList>
    </citation>
    <scope>NUCLEOTIDE SEQUENCE [LARGE SCALE GENOMIC DNA]</scope>
    <source>
        <strain evidence="3 4">NTL11</strain>
    </source>
</reference>
<dbReference type="InterPro" id="IPR000683">
    <property type="entry name" value="Gfo/Idh/MocA-like_OxRdtase_N"/>
</dbReference>
<dbReference type="PANTHER" id="PTHR42840:SF5">
    <property type="entry name" value="NAD(P)-BINDING ROSSMANN-FOLD SUPERFAMILY PROTEIN"/>
    <property type="match status" value="1"/>
</dbReference>
<dbReference type="SUPFAM" id="SSF55347">
    <property type="entry name" value="Glyceraldehyde-3-phosphate dehydrogenase-like, C-terminal domain"/>
    <property type="match status" value="1"/>
</dbReference>
<dbReference type="PANTHER" id="PTHR42840">
    <property type="entry name" value="NAD(P)-BINDING ROSSMANN-FOLD SUPERFAMILY PROTEIN-RELATED"/>
    <property type="match status" value="1"/>
</dbReference>
<dbReference type="Pfam" id="PF01408">
    <property type="entry name" value="GFO_IDH_MocA"/>
    <property type="match status" value="1"/>
</dbReference>
<protein>
    <submittedName>
        <fullName evidence="3">Uncharacterized protein</fullName>
    </submittedName>
</protein>
<dbReference type="Gene3D" id="3.30.360.10">
    <property type="entry name" value="Dihydrodipicolinate Reductase, domain 2"/>
    <property type="match status" value="1"/>
</dbReference>
<dbReference type="EMBL" id="MPGH01000261">
    <property type="protein sequence ID" value="OLN81158.1"/>
    <property type="molecule type" value="Genomic_DNA"/>
</dbReference>
<feature type="domain" description="Gfo/Idh/MocA-like oxidoreductase C-terminal" evidence="2">
    <location>
        <begin position="154"/>
        <end position="338"/>
    </location>
</feature>
<dbReference type="GO" id="GO:0005737">
    <property type="term" value="C:cytoplasm"/>
    <property type="evidence" value="ECO:0007669"/>
    <property type="project" value="TreeGrafter"/>
</dbReference>
<dbReference type="SUPFAM" id="SSF51735">
    <property type="entry name" value="NAD(P)-binding Rossmann-fold domains"/>
    <property type="match status" value="1"/>
</dbReference>
<dbReference type="Gene3D" id="3.40.50.720">
    <property type="entry name" value="NAD(P)-binding Rossmann-like Domain"/>
    <property type="match status" value="1"/>
</dbReference>
<sequence>MAPIGVAIVGGGIFAKEEHLPAVEATDHLSLKAIYSRSRKSAEDTAKLATKSGSPDLYSDDSGDGRSFKDLLARDDIQALIVALPIVNQPEYIEQALAAGKHVLAEKPIAADVARAQGLIEYYNKISADKGVTFAVAENYRFQPRHLAARDEIRKLGKVIGFNVRVFSLVKLGGKYIETAWRKQPAYQGGFLLDGGVHFAAALRLVLGEEAAPASVAAFSDLAREHLPPIDTINAIVKTKSGASGSFSVSMGTSLSAYDLEVAGENGSVILSRDDLTVKPLDGEARTTHFKYTSGVKEEVQAWAEGLVPGEPNPLQSPQEALADLEFLEKIFRSGEQDGAPQKLQLQLQLQ</sequence>
<evidence type="ECO:0000313" key="4">
    <source>
        <dbReference type="Proteomes" id="UP000186583"/>
    </source>
</evidence>
<dbReference type="Proteomes" id="UP000186583">
    <property type="component" value="Unassembled WGS sequence"/>
</dbReference>
<dbReference type="OrthoDB" id="64915at2759"/>
<proteinExistence type="predicted"/>
<gene>
    <name evidence="3" type="ORF">CCHL11_09522</name>
</gene>
<dbReference type="AlphaFoldDB" id="A0A1Q8R9X8"/>
<evidence type="ECO:0000259" key="2">
    <source>
        <dbReference type="Pfam" id="PF02894"/>
    </source>
</evidence>
<dbReference type="InterPro" id="IPR004104">
    <property type="entry name" value="Gfo/Idh/MocA-like_OxRdtase_C"/>
</dbReference>
<organism evidence="3 4">
    <name type="scientific">Colletotrichum chlorophyti</name>
    <dbReference type="NCBI Taxonomy" id="708187"/>
    <lineage>
        <taxon>Eukaryota</taxon>
        <taxon>Fungi</taxon>
        <taxon>Dikarya</taxon>
        <taxon>Ascomycota</taxon>
        <taxon>Pezizomycotina</taxon>
        <taxon>Sordariomycetes</taxon>
        <taxon>Hypocreomycetidae</taxon>
        <taxon>Glomerellales</taxon>
        <taxon>Glomerellaceae</taxon>
        <taxon>Colletotrichum</taxon>
    </lineage>
</organism>
<dbReference type="STRING" id="708187.A0A1Q8R9X8"/>
<comment type="caution">
    <text evidence="3">The sequence shown here is derived from an EMBL/GenBank/DDBJ whole genome shotgun (WGS) entry which is preliminary data.</text>
</comment>
<dbReference type="Pfam" id="PF02894">
    <property type="entry name" value="GFO_IDH_MocA_C"/>
    <property type="match status" value="1"/>
</dbReference>
<name>A0A1Q8R9X8_9PEZI</name>
<accession>A0A1Q8R9X8</accession>
<keyword evidence="4" id="KW-1185">Reference proteome</keyword>
<dbReference type="GO" id="GO:0016491">
    <property type="term" value="F:oxidoreductase activity"/>
    <property type="evidence" value="ECO:0007669"/>
    <property type="project" value="TreeGrafter"/>
</dbReference>
<evidence type="ECO:0000313" key="3">
    <source>
        <dbReference type="EMBL" id="OLN81158.1"/>
    </source>
</evidence>
<dbReference type="GO" id="GO:0000166">
    <property type="term" value="F:nucleotide binding"/>
    <property type="evidence" value="ECO:0007669"/>
    <property type="project" value="InterPro"/>
</dbReference>
<feature type="domain" description="Gfo/Idh/MocA-like oxidoreductase N-terminal" evidence="1">
    <location>
        <begin position="4"/>
        <end position="125"/>
    </location>
</feature>
<dbReference type="InterPro" id="IPR036291">
    <property type="entry name" value="NAD(P)-bd_dom_sf"/>
</dbReference>